<accession>A0ACD3AF76</accession>
<keyword evidence="2" id="KW-1185">Reference proteome</keyword>
<dbReference type="Proteomes" id="UP000308600">
    <property type="component" value="Unassembled WGS sequence"/>
</dbReference>
<proteinExistence type="predicted"/>
<dbReference type="EMBL" id="ML208481">
    <property type="protein sequence ID" value="TFK64305.1"/>
    <property type="molecule type" value="Genomic_DNA"/>
</dbReference>
<organism evidence="1 2">
    <name type="scientific">Pluteus cervinus</name>
    <dbReference type="NCBI Taxonomy" id="181527"/>
    <lineage>
        <taxon>Eukaryota</taxon>
        <taxon>Fungi</taxon>
        <taxon>Dikarya</taxon>
        <taxon>Basidiomycota</taxon>
        <taxon>Agaricomycotina</taxon>
        <taxon>Agaricomycetes</taxon>
        <taxon>Agaricomycetidae</taxon>
        <taxon>Agaricales</taxon>
        <taxon>Pluteineae</taxon>
        <taxon>Pluteaceae</taxon>
        <taxon>Pluteus</taxon>
    </lineage>
</organism>
<gene>
    <name evidence="1" type="ORF">BDN72DRAFT_846735</name>
</gene>
<sequence>MSQSDDAEWEKIDDVPGRGGNQLSSSEASASVRLPDQSTEVSSSIEDPMNGTDHPARSAGNRDAQDKPGEGANRQSSCQISPSAAPVTKPDGFTSVKVVASDPNGPNREPRDHKRGRALPKPNQDGPYPRSHPDASQTGGLSTSAQTDSTSSREGRINDTGGKHRSGRSHTDNRQLPVPEQHTVRERGEGHGRDLQALEVTSRHSEQPPSTHHSTRHDSRRGNGQRAPAEHQGDPEPTSSSSGSSSAWNLNNIPAWLGQSRSEVKELKERNRHLQFQITQQSTRIAKTEKDLHEAEKQTANSKALADTRLTELKSLQELMPMNDGLSGAELKGKCEVLNSEIEQTAAIIVDSLTDTPIPNPLPSIVDPTQNCIQYLSGANIIDMRLVSSLQNPGNDDVSSLVQAALQASMANSCAGLMGSIAPRHELEAPLQRAMEGIKESSPFPVFAKWRALTHQECTKTADQFRQLNYLLDPLRPLLYLAGRIDIFSEESPLVQNLRDRLWGLLRLTLELNKVLMQQIFTMDVYPFVPFAGEAYQPHTMQSDGPPSQSISGPGINPSQIICTTGIGLAFCKATSSGMKREIALKARVETQQLFI</sequence>
<reference evidence="1 2" key="1">
    <citation type="journal article" date="2019" name="Nat. Ecol. Evol.">
        <title>Megaphylogeny resolves global patterns of mushroom evolution.</title>
        <authorList>
            <person name="Varga T."/>
            <person name="Krizsan K."/>
            <person name="Foldi C."/>
            <person name="Dima B."/>
            <person name="Sanchez-Garcia M."/>
            <person name="Sanchez-Ramirez S."/>
            <person name="Szollosi G.J."/>
            <person name="Szarkandi J.G."/>
            <person name="Papp V."/>
            <person name="Albert L."/>
            <person name="Andreopoulos W."/>
            <person name="Angelini C."/>
            <person name="Antonin V."/>
            <person name="Barry K.W."/>
            <person name="Bougher N.L."/>
            <person name="Buchanan P."/>
            <person name="Buyck B."/>
            <person name="Bense V."/>
            <person name="Catcheside P."/>
            <person name="Chovatia M."/>
            <person name="Cooper J."/>
            <person name="Damon W."/>
            <person name="Desjardin D."/>
            <person name="Finy P."/>
            <person name="Geml J."/>
            <person name="Haridas S."/>
            <person name="Hughes K."/>
            <person name="Justo A."/>
            <person name="Karasinski D."/>
            <person name="Kautmanova I."/>
            <person name="Kiss B."/>
            <person name="Kocsube S."/>
            <person name="Kotiranta H."/>
            <person name="LaButti K.M."/>
            <person name="Lechner B.E."/>
            <person name="Liimatainen K."/>
            <person name="Lipzen A."/>
            <person name="Lukacs Z."/>
            <person name="Mihaltcheva S."/>
            <person name="Morgado L.N."/>
            <person name="Niskanen T."/>
            <person name="Noordeloos M.E."/>
            <person name="Ohm R.A."/>
            <person name="Ortiz-Santana B."/>
            <person name="Ovrebo C."/>
            <person name="Racz N."/>
            <person name="Riley R."/>
            <person name="Savchenko A."/>
            <person name="Shiryaev A."/>
            <person name="Soop K."/>
            <person name="Spirin V."/>
            <person name="Szebenyi C."/>
            <person name="Tomsovsky M."/>
            <person name="Tulloss R.E."/>
            <person name="Uehling J."/>
            <person name="Grigoriev I.V."/>
            <person name="Vagvolgyi C."/>
            <person name="Papp T."/>
            <person name="Martin F.M."/>
            <person name="Miettinen O."/>
            <person name="Hibbett D.S."/>
            <person name="Nagy L.G."/>
        </authorList>
    </citation>
    <scope>NUCLEOTIDE SEQUENCE [LARGE SCALE GENOMIC DNA]</scope>
    <source>
        <strain evidence="1 2">NL-1719</strain>
    </source>
</reference>
<protein>
    <submittedName>
        <fullName evidence="1">Uncharacterized protein</fullName>
    </submittedName>
</protein>
<name>A0ACD3AF76_9AGAR</name>
<evidence type="ECO:0000313" key="2">
    <source>
        <dbReference type="Proteomes" id="UP000308600"/>
    </source>
</evidence>
<evidence type="ECO:0000313" key="1">
    <source>
        <dbReference type="EMBL" id="TFK64305.1"/>
    </source>
</evidence>